<protein>
    <submittedName>
        <fullName evidence="1">Uncharacterized protein</fullName>
    </submittedName>
</protein>
<name>A0A8J3IAT6_9CHLR</name>
<proteinExistence type="predicted"/>
<keyword evidence="2" id="KW-1185">Reference proteome</keyword>
<dbReference type="Proteomes" id="UP000612362">
    <property type="component" value="Unassembled WGS sequence"/>
</dbReference>
<accession>A0A8J3IAT6</accession>
<evidence type="ECO:0000313" key="2">
    <source>
        <dbReference type="Proteomes" id="UP000612362"/>
    </source>
</evidence>
<dbReference type="AlphaFoldDB" id="A0A8J3IAT6"/>
<organism evidence="1 2">
    <name type="scientific">Ktedonospora formicarum</name>
    <dbReference type="NCBI Taxonomy" id="2778364"/>
    <lineage>
        <taxon>Bacteria</taxon>
        <taxon>Bacillati</taxon>
        <taxon>Chloroflexota</taxon>
        <taxon>Ktedonobacteria</taxon>
        <taxon>Ktedonobacterales</taxon>
        <taxon>Ktedonobacteraceae</taxon>
        <taxon>Ktedonospora</taxon>
    </lineage>
</organism>
<evidence type="ECO:0000313" key="1">
    <source>
        <dbReference type="EMBL" id="GHO48634.1"/>
    </source>
</evidence>
<comment type="caution">
    <text evidence="1">The sequence shown here is derived from an EMBL/GenBank/DDBJ whole genome shotgun (WGS) entry which is preliminary data.</text>
</comment>
<gene>
    <name evidence="1" type="ORF">KSX_67970</name>
</gene>
<reference evidence="1" key="1">
    <citation type="submission" date="2020-10" db="EMBL/GenBank/DDBJ databases">
        <title>Taxonomic study of unclassified bacteria belonging to the class Ktedonobacteria.</title>
        <authorList>
            <person name="Yabe S."/>
            <person name="Wang C.M."/>
            <person name="Zheng Y."/>
            <person name="Sakai Y."/>
            <person name="Cavaletti L."/>
            <person name="Monciardini P."/>
            <person name="Donadio S."/>
        </authorList>
    </citation>
    <scope>NUCLEOTIDE SEQUENCE</scope>
    <source>
        <strain evidence="1">SOSP1-1</strain>
    </source>
</reference>
<sequence length="205" mass="24250">MISASIAEHTIGPSLDMDLHNVNWDQLAEFFCYCYYRKRSRRPIPDIPSDEIWIQLSNPDDWGTLSLHPQQETPIQETVPVPLLPLEQQLLLLGGKRMVYRYEPDIEALLERGKAFHGPRELIPGEARECHSNVAWHWEKQKEKRSIVTGYALSMDGLWRQHSWLVQKQQECERFSLLETTMERLQYFGFLLTDQEAEHFHKLYR</sequence>
<dbReference type="EMBL" id="BNJF01000004">
    <property type="protein sequence ID" value="GHO48634.1"/>
    <property type="molecule type" value="Genomic_DNA"/>
</dbReference>